<proteinExistence type="predicted"/>
<dbReference type="EMBL" id="BLXT01002129">
    <property type="protein sequence ID" value="GFN91343.1"/>
    <property type="molecule type" value="Genomic_DNA"/>
</dbReference>
<feature type="region of interest" description="Disordered" evidence="1">
    <location>
        <begin position="46"/>
        <end position="93"/>
    </location>
</feature>
<dbReference type="AlphaFoldDB" id="A0AAV3ZBK7"/>
<feature type="compositionally biased region" description="Low complexity" evidence="1">
    <location>
        <begin position="48"/>
        <end position="85"/>
    </location>
</feature>
<accession>A0AAV3ZBK7</accession>
<comment type="caution">
    <text evidence="2">The sequence shown here is derived from an EMBL/GenBank/DDBJ whole genome shotgun (WGS) entry which is preliminary data.</text>
</comment>
<keyword evidence="3" id="KW-1185">Reference proteome</keyword>
<reference evidence="2 3" key="1">
    <citation type="journal article" date="2021" name="Elife">
        <title>Chloroplast acquisition without the gene transfer in kleptoplastic sea slugs, Plakobranchus ocellatus.</title>
        <authorList>
            <person name="Maeda T."/>
            <person name="Takahashi S."/>
            <person name="Yoshida T."/>
            <person name="Shimamura S."/>
            <person name="Takaki Y."/>
            <person name="Nagai Y."/>
            <person name="Toyoda A."/>
            <person name="Suzuki Y."/>
            <person name="Arimoto A."/>
            <person name="Ishii H."/>
            <person name="Satoh N."/>
            <person name="Nishiyama T."/>
            <person name="Hasebe M."/>
            <person name="Maruyama T."/>
            <person name="Minagawa J."/>
            <person name="Obokata J."/>
            <person name="Shigenobu S."/>
        </authorList>
    </citation>
    <scope>NUCLEOTIDE SEQUENCE [LARGE SCALE GENOMIC DNA]</scope>
</reference>
<evidence type="ECO:0000256" key="1">
    <source>
        <dbReference type="SAM" id="MobiDB-lite"/>
    </source>
</evidence>
<evidence type="ECO:0000313" key="3">
    <source>
        <dbReference type="Proteomes" id="UP000735302"/>
    </source>
</evidence>
<gene>
    <name evidence="2" type="ORF">PoB_001784900</name>
</gene>
<dbReference type="Proteomes" id="UP000735302">
    <property type="component" value="Unassembled WGS sequence"/>
</dbReference>
<evidence type="ECO:0000313" key="2">
    <source>
        <dbReference type="EMBL" id="GFN91343.1"/>
    </source>
</evidence>
<sequence>MYTELQICPEFPADAAGVKRELKPDRLAGLTGRERVKGHTETLVRVYKNNNNNSNNNKNNSNDNNSNNNNNNNNNNDNNNNNNNNVYLPDHGP</sequence>
<name>A0AAV3ZBK7_9GAST</name>
<organism evidence="2 3">
    <name type="scientific">Plakobranchus ocellatus</name>
    <dbReference type="NCBI Taxonomy" id="259542"/>
    <lineage>
        <taxon>Eukaryota</taxon>
        <taxon>Metazoa</taxon>
        <taxon>Spiralia</taxon>
        <taxon>Lophotrochozoa</taxon>
        <taxon>Mollusca</taxon>
        <taxon>Gastropoda</taxon>
        <taxon>Heterobranchia</taxon>
        <taxon>Euthyneura</taxon>
        <taxon>Panpulmonata</taxon>
        <taxon>Sacoglossa</taxon>
        <taxon>Placobranchoidea</taxon>
        <taxon>Plakobranchidae</taxon>
        <taxon>Plakobranchus</taxon>
    </lineage>
</organism>
<protein>
    <submittedName>
        <fullName evidence="2">Uncharacterized protein</fullName>
    </submittedName>
</protein>